<comment type="similarity">
    <text evidence="5">Belongs to the TDD superfamily. DTWD2 family.</text>
</comment>
<protein>
    <recommendedName>
        <fullName evidence="1">tRNA-uridine aminocarboxypropyltransferase</fullName>
        <ecNumber evidence="1">2.5.1.25</ecNumber>
    </recommendedName>
</protein>
<evidence type="ECO:0000313" key="8">
    <source>
        <dbReference type="Proteomes" id="UP000272613"/>
    </source>
</evidence>
<keyword evidence="3" id="KW-0949">S-adenosyl-L-methionine</keyword>
<proteinExistence type="inferred from homology"/>
<dbReference type="AlphaFoldDB" id="A0AB37QIB8"/>
<dbReference type="InterPro" id="IPR005636">
    <property type="entry name" value="DTW"/>
</dbReference>
<evidence type="ECO:0000259" key="6">
    <source>
        <dbReference type="SMART" id="SM01144"/>
    </source>
</evidence>
<comment type="caution">
    <text evidence="7">The sequence shown here is derived from an EMBL/GenBank/DDBJ whole genome shotgun (WGS) entry which is preliminary data.</text>
</comment>
<evidence type="ECO:0000256" key="3">
    <source>
        <dbReference type="ARBA" id="ARBA00022691"/>
    </source>
</evidence>
<sequence>MMLALSGWGRRTSCHQLGLIRLAQAGETAADCTGADGRSCLNCLIVRQAALCMAELSSLLPSRRAVSGCAAGPSQREPMPRARCERCLRPSLHCLCALIPRLDSRTRVLILQHPGEVSHALNTARLAALGLVNAQLCVGEVFDDLQTLLNPPGYQARLLFPGETAETLAPYAGDSLPMLLVVPDGTWRKARKMLHLNPLLAALPRVSLGAVPASRYRLRKAPGPNALSTLEAIVHALQSLEAPGSFEALMNPFDALIDGQIQAMGDETYQRNHGDKA</sequence>
<keyword evidence="4" id="KW-0819">tRNA processing</keyword>
<dbReference type="PANTHER" id="PTHR21392:SF0">
    <property type="entry name" value="TRNA-URIDINE AMINOCARBOXYPROPYLTRANSFERASE 2"/>
    <property type="match status" value="1"/>
</dbReference>
<dbReference type="EC" id="2.5.1.25" evidence="1"/>
<reference evidence="7 8" key="1">
    <citation type="submission" date="2018-08" db="EMBL/GenBank/DDBJ databases">
        <title>Recombination of ecologically and evolutionarily significant loci maintains genetic cohesion in the Pseudomonas syringae species complex.</title>
        <authorList>
            <person name="Dillon M."/>
            <person name="Thakur S."/>
            <person name="Almeida R.N.D."/>
            <person name="Weir B.S."/>
            <person name="Guttman D.S."/>
        </authorList>
    </citation>
    <scope>NUCLEOTIDE SEQUENCE [LARGE SCALE GENOMIC DNA]</scope>
    <source>
        <strain evidence="7 8">ICMP 5019</strain>
    </source>
</reference>
<dbReference type="Proteomes" id="UP000272613">
    <property type="component" value="Unassembled WGS sequence"/>
</dbReference>
<feature type="domain" description="DTW" evidence="6">
    <location>
        <begin position="80"/>
        <end position="265"/>
    </location>
</feature>
<dbReference type="InterPro" id="IPR039262">
    <property type="entry name" value="DTWD2/TAPT"/>
</dbReference>
<name>A0AB37QIB8_9PSED</name>
<dbReference type="Pfam" id="PF03942">
    <property type="entry name" value="DTW"/>
    <property type="match status" value="1"/>
</dbReference>
<gene>
    <name evidence="7" type="ORF">ALP74_04577</name>
</gene>
<dbReference type="PANTHER" id="PTHR21392">
    <property type="entry name" value="TRNA-URIDINE AMINOCARBOXYPROPYLTRANSFERASE 2"/>
    <property type="match status" value="1"/>
</dbReference>
<evidence type="ECO:0000256" key="1">
    <source>
        <dbReference type="ARBA" id="ARBA00012386"/>
    </source>
</evidence>
<dbReference type="EMBL" id="RBSH01000316">
    <property type="protein sequence ID" value="RMR94702.1"/>
    <property type="molecule type" value="Genomic_DNA"/>
</dbReference>
<dbReference type="SMART" id="SM01144">
    <property type="entry name" value="DTW"/>
    <property type="match status" value="1"/>
</dbReference>
<evidence type="ECO:0000313" key="7">
    <source>
        <dbReference type="EMBL" id="RMR94702.1"/>
    </source>
</evidence>
<dbReference type="GO" id="GO:0016432">
    <property type="term" value="F:tRNA-uridine aminocarboxypropyltransferase activity"/>
    <property type="evidence" value="ECO:0007669"/>
    <property type="project" value="UniProtKB-EC"/>
</dbReference>
<organism evidence="7 8">
    <name type="scientific">Pseudomonas coronafaciens pv. garcae</name>
    <dbReference type="NCBI Taxonomy" id="251653"/>
    <lineage>
        <taxon>Bacteria</taxon>
        <taxon>Pseudomonadati</taxon>
        <taxon>Pseudomonadota</taxon>
        <taxon>Gammaproteobacteria</taxon>
        <taxon>Pseudomonadales</taxon>
        <taxon>Pseudomonadaceae</taxon>
        <taxon>Pseudomonas</taxon>
        <taxon>Pseudomonas coronafaciens</taxon>
    </lineage>
</organism>
<accession>A0AB37QIB8</accession>
<dbReference type="GO" id="GO:0008033">
    <property type="term" value="P:tRNA processing"/>
    <property type="evidence" value="ECO:0007669"/>
    <property type="project" value="UniProtKB-KW"/>
</dbReference>
<keyword evidence="2" id="KW-0808">Transferase</keyword>
<evidence type="ECO:0000256" key="4">
    <source>
        <dbReference type="ARBA" id="ARBA00022694"/>
    </source>
</evidence>
<evidence type="ECO:0000256" key="2">
    <source>
        <dbReference type="ARBA" id="ARBA00022679"/>
    </source>
</evidence>
<evidence type="ECO:0000256" key="5">
    <source>
        <dbReference type="ARBA" id="ARBA00034489"/>
    </source>
</evidence>